<gene>
    <name evidence="3" type="ORF">N1028_04890</name>
</gene>
<sequence>MSDTEPLQEPADAQSADRHPAAVRHRITGECCSSACGRRERLVVLGAVGFIAVASFLLGANHSRFLTCEDFTLSGNSEPPGCTPGDV</sequence>
<keyword evidence="2" id="KW-1133">Transmembrane helix</keyword>
<evidence type="ECO:0000256" key="1">
    <source>
        <dbReference type="SAM" id="MobiDB-lite"/>
    </source>
</evidence>
<proteinExistence type="predicted"/>
<dbReference type="EMBL" id="JANLCK010000002">
    <property type="protein sequence ID" value="MCS5725226.1"/>
    <property type="molecule type" value="Genomic_DNA"/>
</dbReference>
<keyword evidence="2" id="KW-0812">Transmembrane</keyword>
<feature type="region of interest" description="Disordered" evidence="1">
    <location>
        <begin position="1"/>
        <end position="21"/>
    </location>
</feature>
<protein>
    <submittedName>
        <fullName evidence="3">Uncharacterized protein</fullName>
    </submittedName>
</protein>
<name>A0AA42BTI7_9MICO</name>
<dbReference type="RefSeq" id="WP_259525698.1">
    <property type="nucleotide sequence ID" value="NZ_JANLCK010000002.1"/>
</dbReference>
<accession>A0AA42BTI7</accession>
<evidence type="ECO:0000256" key="2">
    <source>
        <dbReference type="SAM" id="Phobius"/>
    </source>
</evidence>
<organism evidence="3 4">
    <name type="scientific">Herbiconiux oxytropis</name>
    <dbReference type="NCBI Taxonomy" id="2970915"/>
    <lineage>
        <taxon>Bacteria</taxon>
        <taxon>Bacillati</taxon>
        <taxon>Actinomycetota</taxon>
        <taxon>Actinomycetes</taxon>
        <taxon>Micrococcales</taxon>
        <taxon>Microbacteriaceae</taxon>
        <taxon>Herbiconiux</taxon>
    </lineage>
</organism>
<keyword evidence="2" id="KW-0472">Membrane</keyword>
<comment type="caution">
    <text evidence="3">The sequence shown here is derived from an EMBL/GenBank/DDBJ whole genome shotgun (WGS) entry which is preliminary data.</text>
</comment>
<keyword evidence="4" id="KW-1185">Reference proteome</keyword>
<dbReference type="Proteomes" id="UP001165587">
    <property type="component" value="Unassembled WGS sequence"/>
</dbReference>
<feature type="transmembrane region" description="Helical" evidence="2">
    <location>
        <begin position="42"/>
        <end position="60"/>
    </location>
</feature>
<dbReference type="AlphaFoldDB" id="A0AA42BTI7"/>
<reference evidence="3" key="1">
    <citation type="submission" date="2022-08" db="EMBL/GenBank/DDBJ databases">
        <authorList>
            <person name="Deng Y."/>
            <person name="Han X.-F."/>
            <person name="Zhang Y.-Q."/>
        </authorList>
    </citation>
    <scope>NUCLEOTIDE SEQUENCE</scope>
    <source>
        <strain evidence="3">CPCC 203407</strain>
    </source>
</reference>
<evidence type="ECO:0000313" key="3">
    <source>
        <dbReference type="EMBL" id="MCS5725226.1"/>
    </source>
</evidence>
<evidence type="ECO:0000313" key="4">
    <source>
        <dbReference type="Proteomes" id="UP001165587"/>
    </source>
</evidence>